<dbReference type="OrthoDB" id="9808724at2"/>
<comment type="caution">
    <text evidence="1">The sequence shown here is derived from an EMBL/GenBank/DDBJ whole genome shotgun (WGS) entry which is preliminary data.</text>
</comment>
<dbReference type="Gene3D" id="2.60.120.200">
    <property type="match status" value="1"/>
</dbReference>
<gene>
    <name evidence="1" type="ORF">BC351_36830</name>
</gene>
<dbReference type="RefSeq" id="WP_079418257.1">
    <property type="nucleotide sequence ID" value="NZ_MBTG01000037.1"/>
</dbReference>
<dbReference type="AlphaFoldDB" id="A0A1V4HBD7"/>
<evidence type="ECO:0008006" key="3">
    <source>
        <dbReference type="Google" id="ProtNLM"/>
    </source>
</evidence>
<accession>A0A1V4HBD7</accession>
<sequence>MSLFNNCVGKSLNTSLKWMNEPLEWEFSEQNSLRITAPPRADFFHNPTQESRTNSAPFLYTTTNANFILTTRVSVDIRDRNDSGCLMVMADENNWAKLCYEDFGGRPSIISVVTKDISDDCIGDYVGNINPFLRVSRYDSCIAFHYSLDGNEWALVRYFGMNNIHNLKVGVVAQSPVGDGCVVQFDYLHLLPNTNIDVRKVWS</sequence>
<dbReference type="Pfam" id="PF07081">
    <property type="entry name" value="DUF1349"/>
    <property type="match status" value="1"/>
</dbReference>
<dbReference type="STRING" id="1469647.BC351_36830"/>
<name>A0A1V4HBD7_9BACL</name>
<proteinExistence type="predicted"/>
<protein>
    <recommendedName>
        <fullName evidence="3">DUF1349 domain-containing protein</fullName>
    </recommendedName>
</protein>
<evidence type="ECO:0000313" key="1">
    <source>
        <dbReference type="EMBL" id="OPH49679.1"/>
    </source>
</evidence>
<dbReference type="Proteomes" id="UP000190626">
    <property type="component" value="Unassembled WGS sequence"/>
</dbReference>
<keyword evidence="2" id="KW-1185">Reference proteome</keyword>
<dbReference type="PANTHER" id="PTHR35332">
    <property type="entry name" value="REGULATION OF ENOLASE PROTEIN 1"/>
    <property type="match status" value="1"/>
</dbReference>
<dbReference type="InterPro" id="IPR013320">
    <property type="entry name" value="ConA-like_dom_sf"/>
</dbReference>
<dbReference type="SUPFAM" id="SSF49899">
    <property type="entry name" value="Concanavalin A-like lectins/glucanases"/>
    <property type="match status" value="1"/>
</dbReference>
<dbReference type="InterPro" id="IPR009784">
    <property type="entry name" value="DUF1349"/>
</dbReference>
<dbReference type="EMBL" id="MBTG01000037">
    <property type="protein sequence ID" value="OPH49679.1"/>
    <property type="molecule type" value="Genomic_DNA"/>
</dbReference>
<reference evidence="2" key="1">
    <citation type="submission" date="2016-07" db="EMBL/GenBank/DDBJ databases">
        <authorList>
            <person name="Florea S."/>
            <person name="Webb J.S."/>
            <person name="Jaromczyk J."/>
            <person name="Schardl C.L."/>
        </authorList>
    </citation>
    <scope>NUCLEOTIDE SEQUENCE [LARGE SCALE GENOMIC DNA]</scope>
    <source>
        <strain evidence="2">CY1</strain>
    </source>
</reference>
<evidence type="ECO:0000313" key="2">
    <source>
        <dbReference type="Proteomes" id="UP000190626"/>
    </source>
</evidence>
<dbReference type="PANTHER" id="PTHR35332:SF2">
    <property type="entry name" value="REGULATION OF ENOLASE PROTEIN 1"/>
    <property type="match status" value="1"/>
</dbReference>
<organism evidence="1 2">
    <name type="scientific">Paenibacillus ferrarius</name>
    <dbReference type="NCBI Taxonomy" id="1469647"/>
    <lineage>
        <taxon>Bacteria</taxon>
        <taxon>Bacillati</taxon>
        <taxon>Bacillota</taxon>
        <taxon>Bacilli</taxon>
        <taxon>Bacillales</taxon>
        <taxon>Paenibacillaceae</taxon>
        <taxon>Paenibacillus</taxon>
    </lineage>
</organism>